<dbReference type="InterPro" id="IPR036864">
    <property type="entry name" value="Zn2-C6_fun-type_DNA-bd_sf"/>
</dbReference>
<comment type="caution">
    <text evidence="5">The sequence shown here is derived from an EMBL/GenBank/DDBJ whole genome shotgun (WGS) entry which is preliminary data.</text>
</comment>
<reference evidence="5" key="1">
    <citation type="submission" date="2021-01" db="EMBL/GenBank/DDBJ databases">
        <authorList>
            <person name="Kaushik A."/>
        </authorList>
    </citation>
    <scope>NUCLEOTIDE SEQUENCE</scope>
    <source>
        <strain evidence="5">AG2-2IIIB</strain>
    </source>
</reference>
<dbReference type="Pfam" id="PF11951">
    <property type="entry name" value="Fungal_trans_2"/>
    <property type="match status" value="2"/>
</dbReference>
<organism evidence="5 6">
    <name type="scientific">Rhizoctonia solani</name>
    <dbReference type="NCBI Taxonomy" id="456999"/>
    <lineage>
        <taxon>Eukaryota</taxon>
        <taxon>Fungi</taxon>
        <taxon>Dikarya</taxon>
        <taxon>Basidiomycota</taxon>
        <taxon>Agaricomycotina</taxon>
        <taxon>Agaricomycetes</taxon>
        <taxon>Cantharellales</taxon>
        <taxon>Ceratobasidiaceae</taxon>
        <taxon>Rhizoctonia</taxon>
    </lineage>
</organism>
<gene>
    <name evidence="5" type="ORF">RDB_LOCUS127828</name>
</gene>
<evidence type="ECO:0000256" key="3">
    <source>
        <dbReference type="SAM" id="MobiDB-lite"/>
    </source>
</evidence>
<feature type="compositionally biased region" description="Polar residues" evidence="3">
    <location>
        <begin position="1"/>
        <end position="10"/>
    </location>
</feature>
<protein>
    <recommendedName>
        <fullName evidence="4">Zn(2)-C6 fungal-type domain-containing protein</fullName>
    </recommendedName>
</protein>
<feature type="domain" description="Zn(2)-C6 fungal-type" evidence="4">
    <location>
        <begin position="23"/>
        <end position="51"/>
    </location>
</feature>
<dbReference type="Gene3D" id="4.10.240.10">
    <property type="entry name" value="Zn(2)-C6 fungal-type DNA-binding domain"/>
    <property type="match status" value="1"/>
</dbReference>
<evidence type="ECO:0000313" key="6">
    <source>
        <dbReference type="Proteomes" id="UP000663843"/>
    </source>
</evidence>
<dbReference type="InterPro" id="IPR021858">
    <property type="entry name" value="Fun_TF"/>
</dbReference>
<dbReference type="PANTHER" id="PTHR37534:SF46">
    <property type="entry name" value="ZN(II)2CYS6 TRANSCRIPTION FACTOR (EUROFUNG)"/>
    <property type="match status" value="1"/>
</dbReference>
<evidence type="ECO:0000256" key="1">
    <source>
        <dbReference type="ARBA" id="ARBA00004123"/>
    </source>
</evidence>
<proteinExistence type="predicted"/>
<name>A0A8H3CKK1_9AGAM</name>
<dbReference type="PROSITE" id="PS00463">
    <property type="entry name" value="ZN2_CY6_FUNGAL_1"/>
    <property type="match status" value="1"/>
</dbReference>
<evidence type="ECO:0000256" key="2">
    <source>
        <dbReference type="ARBA" id="ARBA00023242"/>
    </source>
</evidence>
<dbReference type="InterPro" id="IPR001138">
    <property type="entry name" value="Zn2Cys6_DnaBD"/>
</dbReference>
<dbReference type="Pfam" id="PF00172">
    <property type="entry name" value="Zn_clus"/>
    <property type="match status" value="1"/>
</dbReference>
<keyword evidence="2" id="KW-0539">Nucleus</keyword>
<evidence type="ECO:0000259" key="4">
    <source>
        <dbReference type="PROSITE" id="PS50048"/>
    </source>
</evidence>
<comment type="subcellular location">
    <subcellularLocation>
        <location evidence="1">Nucleus</location>
    </subcellularLocation>
</comment>
<dbReference type="GO" id="GO:0005634">
    <property type="term" value="C:nucleus"/>
    <property type="evidence" value="ECO:0007669"/>
    <property type="project" value="UniProtKB-SubCell"/>
</dbReference>
<feature type="region of interest" description="Disordered" evidence="3">
    <location>
        <begin position="1"/>
        <end position="20"/>
    </location>
</feature>
<dbReference type="PANTHER" id="PTHR37534">
    <property type="entry name" value="TRANSCRIPTIONAL ACTIVATOR PROTEIN UGA3"/>
    <property type="match status" value="1"/>
</dbReference>
<dbReference type="GO" id="GO:0008270">
    <property type="term" value="F:zinc ion binding"/>
    <property type="evidence" value="ECO:0007669"/>
    <property type="project" value="InterPro"/>
</dbReference>
<dbReference type="SUPFAM" id="SSF57701">
    <property type="entry name" value="Zn2/Cys6 DNA-binding domain"/>
    <property type="match status" value="1"/>
</dbReference>
<dbReference type="PROSITE" id="PS50048">
    <property type="entry name" value="ZN2_CY6_FUNGAL_2"/>
    <property type="match status" value="1"/>
</dbReference>
<dbReference type="EMBL" id="CAJMWT010004393">
    <property type="protein sequence ID" value="CAE6489579.1"/>
    <property type="molecule type" value="Genomic_DNA"/>
</dbReference>
<dbReference type="AlphaFoldDB" id="A0A8H3CKK1"/>
<dbReference type="SMART" id="SM00066">
    <property type="entry name" value="GAL4"/>
    <property type="match status" value="1"/>
</dbReference>
<accession>A0A8H3CKK1</accession>
<sequence>MSVTDSSQASLKWRNRPGPRGTSCLTCKRRHKKCDQRLPICERCEKGGFECLGYHHNSDRRVTSYDSQTPRRLIMSKPIEENSISSYSSHCGRSSPLELGDPKEVLGSYDGSAITLASNPRNNNNESVYTTRLIPEQMDNPSSNLQKLMRLYTQLPHSPSDPLKAFMSNPMFDDYLRAQAERVAEQWYFRPAGGQKKGFQKGVMSRLHGSLASVPHWIALIDVGVCEAFLRGDTSQIQLHSLWIAHIENTLKRDLLYDTTSQEAHQIRSDWIHVSLLKIMTAPSSHAYQILRNITPAFLQLVFADPTLWPQDCDPTYIPLSSILGSQAPELAYFALIDCSCAMAFGLPQQLEYDTTVHPQSSNSSFHQWANGCPTEFQIVLADVNACRDKSPKARDWRDIEGYLLAWQSRANEHVFTESWMTVAWYAVQESWRLALLAYLYMAVCNVSSDDPRVQSCVTQILLVIGTVKRRESSGGEVLFLVQYLIAGICACKEAHRRTVRDKLAGTKEPKFWLMRLALSSGNMGDLFLGERFERTPVMSSPPESCIDSNRNDEDVDFGRVSEHCGTFELVGSQKRRMEDYLYHFATRSTLKATDSPMSILRKIINLQTRLSPSPSDPLKKFIDSHWSLEYILANSDKVTDHCYFKPANLKGRRFREDAVIRLRTSHFARWIALVSMCVVEDFRTSNAPENPLHSLWVGHIECAVKRELARDLAPREMQQHHSDLVHISLLKTIVVRGSNLYKVLQDITPAFLHVVYSDAKLWPSGSDFACVPLSNILNSEAHELALFALMDCTCAIAFGLPQHVEYDTTIYSPPSSLLSVQWAYGTPVEFHAVLADINSCRDQSPTAHDWREIEQWLLTWQSRPKVLAFAESWMEVAWYAVQESWRLALLTYLHMAVCGATSDDPQIQFYIKQILQVIGTVGICARNEVHRKVVREELLAPKGTKLWLMRSSYFVPVLDHLWHGAAAGGSPVKWGDYMRSREAVIPTIS</sequence>
<dbReference type="GO" id="GO:0000981">
    <property type="term" value="F:DNA-binding transcription factor activity, RNA polymerase II-specific"/>
    <property type="evidence" value="ECO:0007669"/>
    <property type="project" value="InterPro"/>
</dbReference>
<dbReference type="Proteomes" id="UP000663843">
    <property type="component" value="Unassembled WGS sequence"/>
</dbReference>
<evidence type="ECO:0000313" key="5">
    <source>
        <dbReference type="EMBL" id="CAE6489579.1"/>
    </source>
</evidence>
<dbReference type="CDD" id="cd00067">
    <property type="entry name" value="GAL4"/>
    <property type="match status" value="1"/>
</dbReference>